<dbReference type="Proteomes" id="UP000232587">
    <property type="component" value="Unassembled WGS sequence"/>
</dbReference>
<protein>
    <submittedName>
        <fullName evidence="1">Uncharacterized protein</fullName>
    </submittedName>
</protein>
<proteinExistence type="predicted"/>
<dbReference type="RefSeq" id="WP_100868412.1">
    <property type="nucleotide sequence ID" value="NZ_PHUF01000007.1"/>
</dbReference>
<evidence type="ECO:0000313" key="1">
    <source>
        <dbReference type="EMBL" id="PKB13432.1"/>
    </source>
</evidence>
<keyword evidence="2" id="KW-1185">Reference proteome</keyword>
<comment type="caution">
    <text evidence="1">The sequence shown here is derived from an EMBL/GenBank/DDBJ whole genome shotgun (WGS) entry which is preliminary data.</text>
</comment>
<dbReference type="AlphaFoldDB" id="A0A2N0H3B0"/>
<sequence>MTTENIVRDVSVHEALARAARAKADGSTDADLARRLREAAIKHERMARRLRRQRAELGGSNGPEAG</sequence>
<organism evidence="1 2">
    <name type="scientific">Novosphingobium kunmingense</name>
    <dbReference type="NCBI Taxonomy" id="1211806"/>
    <lineage>
        <taxon>Bacteria</taxon>
        <taxon>Pseudomonadati</taxon>
        <taxon>Pseudomonadota</taxon>
        <taxon>Alphaproteobacteria</taxon>
        <taxon>Sphingomonadales</taxon>
        <taxon>Sphingomonadaceae</taxon>
        <taxon>Novosphingobium</taxon>
    </lineage>
</organism>
<dbReference type="EMBL" id="PHUF01000007">
    <property type="protein sequence ID" value="PKB13432.1"/>
    <property type="molecule type" value="Genomic_DNA"/>
</dbReference>
<accession>A0A2N0H3B0</accession>
<name>A0A2N0H3B0_9SPHN</name>
<evidence type="ECO:0000313" key="2">
    <source>
        <dbReference type="Proteomes" id="UP000232587"/>
    </source>
</evidence>
<reference evidence="1 2" key="1">
    <citation type="submission" date="2017-11" db="EMBL/GenBank/DDBJ databases">
        <title>Genomic Encyclopedia of Type Strains, Phase III (KMG-III): the genomes of soil and plant-associated and newly described type strains.</title>
        <authorList>
            <person name="Whitman W."/>
        </authorList>
    </citation>
    <scope>NUCLEOTIDE SEQUENCE [LARGE SCALE GENOMIC DNA]</scope>
    <source>
        <strain evidence="1 2">CGMCC 1.12274</strain>
    </source>
</reference>
<gene>
    <name evidence="1" type="ORF">B0I00_3231</name>
</gene>